<protein>
    <submittedName>
        <fullName evidence="2">Uncharacterized protein</fullName>
    </submittedName>
</protein>
<evidence type="ECO:0000313" key="2">
    <source>
        <dbReference type="EMBL" id="CAG8960669.1"/>
    </source>
</evidence>
<proteinExistence type="predicted"/>
<name>A0A9N9L7T6_9HELO</name>
<sequence length="298" mass="32619">MRLATSFLLALSFFGLARSLDPSSACLKECDTEITTCELSCNKKEGGCFYYCSAKKAICVDKCGNGNVNSLLFVDEAEELAETTISRFEDGISPSLLEIELPQAPDDEPCIQNCTQSAETCIKGCDKAKDSLFCVATCVFDRLPGCVTSCAQHNTTSVPELETSRNPNPGIEHKKQDRCKTWCDLVGRNCLENCGLNIFCLAGCLFNKIPQCIASCPPPPPHNETSMLVSEKNANYTPTPTPTPSPPSKEDRCTKLCEQEGLKCSDSCGWNPFCHWKCLFRTMPKCAEDCMASVSCIF</sequence>
<evidence type="ECO:0000313" key="3">
    <source>
        <dbReference type="Proteomes" id="UP000696280"/>
    </source>
</evidence>
<dbReference type="EMBL" id="CAJVRL010000102">
    <property type="protein sequence ID" value="CAG8960669.1"/>
    <property type="molecule type" value="Genomic_DNA"/>
</dbReference>
<dbReference type="Proteomes" id="UP000696280">
    <property type="component" value="Unassembled WGS sequence"/>
</dbReference>
<keyword evidence="1" id="KW-0732">Signal</keyword>
<reference evidence="2" key="1">
    <citation type="submission" date="2021-07" db="EMBL/GenBank/DDBJ databases">
        <authorList>
            <person name="Durling M."/>
        </authorList>
    </citation>
    <scope>NUCLEOTIDE SEQUENCE</scope>
</reference>
<organism evidence="2 3">
    <name type="scientific">Hymenoscyphus fraxineus</name>
    <dbReference type="NCBI Taxonomy" id="746836"/>
    <lineage>
        <taxon>Eukaryota</taxon>
        <taxon>Fungi</taxon>
        <taxon>Dikarya</taxon>
        <taxon>Ascomycota</taxon>
        <taxon>Pezizomycotina</taxon>
        <taxon>Leotiomycetes</taxon>
        <taxon>Helotiales</taxon>
        <taxon>Helotiaceae</taxon>
        <taxon>Hymenoscyphus</taxon>
    </lineage>
</organism>
<evidence type="ECO:0000256" key="1">
    <source>
        <dbReference type="SAM" id="SignalP"/>
    </source>
</evidence>
<keyword evidence="3" id="KW-1185">Reference proteome</keyword>
<accession>A0A9N9L7T6</accession>
<feature type="chain" id="PRO_5040305397" evidence="1">
    <location>
        <begin position="20"/>
        <end position="298"/>
    </location>
</feature>
<gene>
    <name evidence="2" type="ORF">HYFRA_00013437</name>
</gene>
<comment type="caution">
    <text evidence="2">The sequence shown here is derived from an EMBL/GenBank/DDBJ whole genome shotgun (WGS) entry which is preliminary data.</text>
</comment>
<feature type="signal peptide" evidence="1">
    <location>
        <begin position="1"/>
        <end position="19"/>
    </location>
</feature>
<dbReference type="AlphaFoldDB" id="A0A9N9L7T6"/>